<gene>
    <name evidence="1" type="ORF">V5799_013625</name>
</gene>
<keyword evidence="2" id="KW-1185">Reference proteome</keyword>
<proteinExistence type="predicted"/>
<accession>A0AAQ4E5D8</accession>
<sequence>MEKFRVGEMSALEKLTLEKLRVGDESPRWRKVRVGGKSALEKLYAGETPRWRNSAMEKLRTGETPLLRNSALEKLRV</sequence>
<reference evidence="1 2" key="1">
    <citation type="journal article" date="2023" name="Arcadia Sci">
        <title>De novo assembly of a long-read Amblyomma americanum tick genome.</title>
        <authorList>
            <person name="Chou S."/>
            <person name="Poskanzer K.E."/>
            <person name="Rollins M."/>
            <person name="Thuy-Boun P.S."/>
        </authorList>
    </citation>
    <scope>NUCLEOTIDE SEQUENCE [LARGE SCALE GENOMIC DNA]</scope>
    <source>
        <strain evidence="1">F_SG_1</strain>
        <tissue evidence="1">Salivary glands</tissue>
    </source>
</reference>
<dbReference type="AlphaFoldDB" id="A0AAQ4E5D8"/>
<name>A0AAQ4E5D8_AMBAM</name>
<evidence type="ECO:0000313" key="1">
    <source>
        <dbReference type="EMBL" id="KAK8769909.1"/>
    </source>
</evidence>
<comment type="caution">
    <text evidence="1">The sequence shown here is derived from an EMBL/GenBank/DDBJ whole genome shotgun (WGS) entry which is preliminary data.</text>
</comment>
<evidence type="ECO:0000313" key="2">
    <source>
        <dbReference type="Proteomes" id="UP001321473"/>
    </source>
</evidence>
<dbReference type="EMBL" id="JARKHS020021884">
    <property type="protein sequence ID" value="KAK8769909.1"/>
    <property type="molecule type" value="Genomic_DNA"/>
</dbReference>
<organism evidence="1 2">
    <name type="scientific">Amblyomma americanum</name>
    <name type="common">Lone star tick</name>
    <dbReference type="NCBI Taxonomy" id="6943"/>
    <lineage>
        <taxon>Eukaryota</taxon>
        <taxon>Metazoa</taxon>
        <taxon>Ecdysozoa</taxon>
        <taxon>Arthropoda</taxon>
        <taxon>Chelicerata</taxon>
        <taxon>Arachnida</taxon>
        <taxon>Acari</taxon>
        <taxon>Parasitiformes</taxon>
        <taxon>Ixodida</taxon>
        <taxon>Ixodoidea</taxon>
        <taxon>Ixodidae</taxon>
        <taxon>Amblyomminae</taxon>
        <taxon>Amblyomma</taxon>
    </lineage>
</organism>
<dbReference type="Proteomes" id="UP001321473">
    <property type="component" value="Unassembled WGS sequence"/>
</dbReference>
<protein>
    <submittedName>
        <fullName evidence="1">Uncharacterized protein</fullName>
    </submittedName>
</protein>